<evidence type="ECO:0000259" key="6">
    <source>
        <dbReference type="PROSITE" id="PS50893"/>
    </source>
</evidence>
<dbReference type="PROSITE" id="PS00211">
    <property type="entry name" value="ABC_TRANSPORTER_1"/>
    <property type="match status" value="1"/>
</dbReference>
<evidence type="ECO:0000313" key="8">
    <source>
        <dbReference type="Proteomes" id="UP001205919"/>
    </source>
</evidence>
<dbReference type="GO" id="GO:0015807">
    <property type="term" value="P:L-amino acid transport"/>
    <property type="evidence" value="ECO:0007669"/>
    <property type="project" value="TreeGrafter"/>
</dbReference>
<keyword evidence="8" id="KW-1185">Reference proteome</keyword>
<dbReference type="PANTHER" id="PTHR43820:SF4">
    <property type="entry name" value="HIGH-AFFINITY BRANCHED-CHAIN AMINO ACID TRANSPORT ATP-BINDING PROTEIN LIVF"/>
    <property type="match status" value="1"/>
</dbReference>
<comment type="caution">
    <text evidence="7">The sequence shown here is derived from an EMBL/GenBank/DDBJ whole genome shotgun (WGS) entry which is preliminary data.</text>
</comment>
<reference evidence="7 8" key="1">
    <citation type="submission" date="2022-06" db="EMBL/GenBank/DDBJ databases">
        <title>Isolation of gut microbiota from human fecal samples.</title>
        <authorList>
            <person name="Pamer E.G."/>
            <person name="Barat B."/>
            <person name="Waligurski E."/>
            <person name="Medina S."/>
            <person name="Paddock L."/>
            <person name="Mostad J."/>
        </authorList>
    </citation>
    <scope>NUCLEOTIDE SEQUENCE [LARGE SCALE GENOMIC DNA]</scope>
    <source>
        <strain evidence="7 8">DFI.9.90</strain>
    </source>
</reference>
<dbReference type="GeneID" id="95757143"/>
<dbReference type="InterPro" id="IPR003439">
    <property type="entry name" value="ABC_transporter-like_ATP-bd"/>
</dbReference>
<dbReference type="GO" id="GO:0015658">
    <property type="term" value="F:branched-chain amino acid transmembrane transporter activity"/>
    <property type="evidence" value="ECO:0007669"/>
    <property type="project" value="TreeGrafter"/>
</dbReference>
<dbReference type="RefSeq" id="WP_008713287.1">
    <property type="nucleotide sequence ID" value="NZ_CABKQM010000008.1"/>
</dbReference>
<name>A0AAW5K0R3_9BACT</name>
<sequence length="243" mass="26343">MEERTPILSVRDLVVNYGAIQALKGASLDVYAGEIVAVIGANGAGKSTMMNAVMGSVPRASGQILLDGKELPAKSYQVVSAGVSLSPEGRKVFAPLTVLENLDMGAFPLSDRSQIEKQKEEVFNLFPRLLERKNQYAGTLSGGEQQMLAIGRALMAKPRVLLLDEPSLGLAPIIISEIFKELTEVNKQLGMTILIVEQNARKALQLSHRAYVIQTGKIVMEGKSDDLLHNPEIEEAYLGGKKK</sequence>
<proteinExistence type="inferred from homology"/>
<keyword evidence="3" id="KW-0547">Nucleotide-binding</keyword>
<dbReference type="Gene3D" id="3.40.50.300">
    <property type="entry name" value="P-loop containing nucleotide triphosphate hydrolases"/>
    <property type="match status" value="1"/>
</dbReference>
<organism evidence="7 8">
    <name type="scientific">Cloacibacillus evryensis</name>
    <dbReference type="NCBI Taxonomy" id="508460"/>
    <lineage>
        <taxon>Bacteria</taxon>
        <taxon>Thermotogati</taxon>
        <taxon>Synergistota</taxon>
        <taxon>Synergistia</taxon>
        <taxon>Synergistales</taxon>
        <taxon>Synergistaceae</taxon>
        <taxon>Cloacibacillus</taxon>
    </lineage>
</organism>
<dbReference type="InterPro" id="IPR052156">
    <property type="entry name" value="BCAA_Transport_ATP-bd_LivF"/>
</dbReference>
<dbReference type="SMART" id="SM00382">
    <property type="entry name" value="AAA"/>
    <property type="match status" value="1"/>
</dbReference>
<gene>
    <name evidence="7" type="ORF">NE630_06265</name>
</gene>
<keyword evidence="4 7" id="KW-0067">ATP-binding</keyword>
<dbReference type="GO" id="GO:0016887">
    <property type="term" value="F:ATP hydrolysis activity"/>
    <property type="evidence" value="ECO:0007669"/>
    <property type="project" value="InterPro"/>
</dbReference>
<protein>
    <submittedName>
        <fullName evidence="7">ABC transporter ATP-binding protein</fullName>
    </submittedName>
</protein>
<dbReference type="InterPro" id="IPR017871">
    <property type="entry name" value="ABC_transporter-like_CS"/>
</dbReference>
<dbReference type="SUPFAM" id="SSF52540">
    <property type="entry name" value="P-loop containing nucleoside triphosphate hydrolases"/>
    <property type="match status" value="1"/>
</dbReference>
<dbReference type="InterPro" id="IPR003593">
    <property type="entry name" value="AAA+_ATPase"/>
</dbReference>
<evidence type="ECO:0000313" key="7">
    <source>
        <dbReference type="EMBL" id="MCQ4814032.1"/>
    </source>
</evidence>
<evidence type="ECO:0000256" key="3">
    <source>
        <dbReference type="ARBA" id="ARBA00022741"/>
    </source>
</evidence>
<dbReference type="EMBL" id="JANFYT010000011">
    <property type="protein sequence ID" value="MCQ4814032.1"/>
    <property type="molecule type" value="Genomic_DNA"/>
</dbReference>
<keyword evidence="5" id="KW-0029">Amino-acid transport</keyword>
<dbReference type="AlphaFoldDB" id="A0AAW5K0R3"/>
<evidence type="ECO:0000256" key="1">
    <source>
        <dbReference type="ARBA" id="ARBA00005417"/>
    </source>
</evidence>
<dbReference type="PANTHER" id="PTHR43820">
    <property type="entry name" value="HIGH-AFFINITY BRANCHED-CHAIN AMINO ACID TRANSPORT ATP-BINDING PROTEIN LIVF"/>
    <property type="match status" value="1"/>
</dbReference>
<dbReference type="PROSITE" id="PS50893">
    <property type="entry name" value="ABC_TRANSPORTER_2"/>
    <property type="match status" value="1"/>
</dbReference>
<evidence type="ECO:0000256" key="4">
    <source>
        <dbReference type="ARBA" id="ARBA00022840"/>
    </source>
</evidence>
<evidence type="ECO:0000256" key="5">
    <source>
        <dbReference type="ARBA" id="ARBA00022970"/>
    </source>
</evidence>
<keyword evidence="2" id="KW-0813">Transport</keyword>
<accession>A0AAW5K0R3</accession>
<dbReference type="Proteomes" id="UP001205919">
    <property type="component" value="Unassembled WGS sequence"/>
</dbReference>
<dbReference type="Pfam" id="PF00005">
    <property type="entry name" value="ABC_tran"/>
    <property type="match status" value="1"/>
</dbReference>
<comment type="similarity">
    <text evidence="1">Belongs to the ABC transporter superfamily.</text>
</comment>
<evidence type="ECO:0000256" key="2">
    <source>
        <dbReference type="ARBA" id="ARBA00022448"/>
    </source>
</evidence>
<dbReference type="InterPro" id="IPR027417">
    <property type="entry name" value="P-loop_NTPase"/>
</dbReference>
<dbReference type="CDD" id="cd03224">
    <property type="entry name" value="ABC_TM1139_LivF_branched"/>
    <property type="match status" value="1"/>
</dbReference>
<dbReference type="GO" id="GO:0005524">
    <property type="term" value="F:ATP binding"/>
    <property type="evidence" value="ECO:0007669"/>
    <property type="project" value="UniProtKB-KW"/>
</dbReference>
<feature type="domain" description="ABC transporter" evidence="6">
    <location>
        <begin position="8"/>
        <end position="240"/>
    </location>
</feature>